<name>A0A8X6ST76_TRICX</name>
<accession>A0A8X6ST76</accession>
<protein>
    <submittedName>
        <fullName evidence="1">Filamin-B</fullName>
    </submittedName>
</protein>
<evidence type="ECO:0000313" key="2">
    <source>
        <dbReference type="Proteomes" id="UP000887159"/>
    </source>
</evidence>
<evidence type="ECO:0000313" key="1">
    <source>
        <dbReference type="EMBL" id="GFY19562.1"/>
    </source>
</evidence>
<reference evidence="1" key="1">
    <citation type="submission" date="2020-08" db="EMBL/GenBank/DDBJ databases">
        <title>Multicomponent nature underlies the extraordinary mechanical properties of spider dragline silk.</title>
        <authorList>
            <person name="Kono N."/>
            <person name="Nakamura H."/>
            <person name="Mori M."/>
            <person name="Yoshida Y."/>
            <person name="Ohtoshi R."/>
            <person name="Malay A.D."/>
            <person name="Moran D.A.P."/>
            <person name="Tomita M."/>
            <person name="Numata K."/>
            <person name="Arakawa K."/>
        </authorList>
    </citation>
    <scope>NUCLEOTIDE SEQUENCE</scope>
</reference>
<sequence length="110" mass="12366">MILSRERDEVPIVTETLGPSLVDPCLKPVVFQLFQLMEPLQLESIIGGESLGVRPLLKPKELSDPEVEHLGVMAYIARFQWVKPIKRPQDKISITGNNLNNVHVNKPVCI</sequence>
<comment type="caution">
    <text evidence="1">The sequence shown here is derived from an EMBL/GenBank/DDBJ whole genome shotgun (WGS) entry which is preliminary data.</text>
</comment>
<organism evidence="1 2">
    <name type="scientific">Trichonephila clavipes</name>
    <name type="common">Golden silk orbweaver</name>
    <name type="synonym">Nephila clavipes</name>
    <dbReference type="NCBI Taxonomy" id="2585209"/>
    <lineage>
        <taxon>Eukaryota</taxon>
        <taxon>Metazoa</taxon>
        <taxon>Ecdysozoa</taxon>
        <taxon>Arthropoda</taxon>
        <taxon>Chelicerata</taxon>
        <taxon>Arachnida</taxon>
        <taxon>Araneae</taxon>
        <taxon>Araneomorphae</taxon>
        <taxon>Entelegynae</taxon>
        <taxon>Araneoidea</taxon>
        <taxon>Nephilidae</taxon>
        <taxon>Trichonephila</taxon>
    </lineage>
</organism>
<dbReference type="Proteomes" id="UP000887159">
    <property type="component" value="Unassembled WGS sequence"/>
</dbReference>
<dbReference type="EMBL" id="BMAU01021353">
    <property type="protein sequence ID" value="GFY19562.1"/>
    <property type="molecule type" value="Genomic_DNA"/>
</dbReference>
<gene>
    <name evidence="1" type="primary">Flnb_1</name>
    <name evidence="1" type="ORF">TNCV_4647341</name>
</gene>
<proteinExistence type="predicted"/>
<dbReference type="AlphaFoldDB" id="A0A8X6ST76"/>
<keyword evidence="2" id="KW-1185">Reference proteome</keyword>